<gene>
    <name evidence="2" type="ORF">L227DRAFT_609428</name>
</gene>
<protein>
    <submittedName>
        <fullName evidence="2">Uncharacterized protein</fullName>
    </submittedName>
</protein>
<dbReference type="AlphaFoldDB" id="A0A5C2SHZ7"/>
<dbReference type="Proteomes" id="UP000313359">
    <property type="component" value="Unassembled WGS sequence"/>
</dbReference>
<sequence length="126" mass="13725">MPNLCVDGAHLSMPSQPPTLTPLTAQPLLSHTHRLRRPHTYTPNVPSNSHPPHSHPSQHSHSSPTLSPCAVDTLFHTVTPPPSSTRSMLFSSSPQFTKPIPITPGTVFVLFLPHIMHSSHTTDPSQ</sequence>
<feature type="compositionally biased region" description="Low complexity" evidence="1">
    <location>
        <begin position="59"/>
        <end position="68"/>
    </location>
</feature>
<evidence type="ECO:0000313" key="2">
    <source>
        <dbReference type="EMBL" id="RPD62887.1"/>
    </source>
</evidence>
<evidence type="ECO:0000256" key="1">
    <source>
        <dbReference type="SAM" id="MobiDB-lite"/>
    </source>
</evidence>
<proteinExistence type="predicted"/>
<reference evidence="2" key="1">
    <citation type="journal article" date="2018" name="Genome Biol. Evol.">
        <title>Genomics and development of Lentinus tigrinus, a white-rot wood-decaying mushroom with dimorphic fruiting bodies.</title>
        <authorList>
            <person name="Wu B."/>
            <person name="Xu Z."/>
            <person name="Knudson A."/>
            <person name="Carlson A."/>
            <person name="Chen N."/>
            <person name="Kovaka S."/>
            <person name="LaButti K."/>
            <person name="Lipzen A."/>
            <person name="Pennachio C."/>
            <person name="Riley R."/>
            <person name="Schakwitz W."/>
            <person name="Umezawa K."/>
            <person name="Ohm R.A."/>
            <person name="Grigoriev I.V."/>
            <person name="Nagy L.G."/>
            <person name="Gibbons J."/>
            <person name="Hibbett D."/>
        </authorList>
    </citation>
    <scope>NUCLEOTIDE SEQUENCE [LARGE SCALE GENOMIC DNA]</scope>
    <source>
        <strain evidence="2">ALCF2SS1-6</strain>
    </source>
</reference>
<evidence type="ECO:0000313" key="3">
    <source>
        <dbReference type="Proteomes" id="UP000313359"/>
    </source>
</evidence>
<accession>A0A5C2SHZ7</accession>
<feature type="compositionally biased region" description="Low complexity" evidence="1">
    <location>
        <begin position="21"/>
        <end position="30"/>
    </location>
</feature>
<name>A0A5C2SHZ7_9APHY</name>
<dbReference type="EMBL" id="ML122258">
    <property type="protein sequence ID" value="RPD62887.1"/>
    <property type="molecule type" value="Genomic_DNA"/>
</dbReference>
<feature type="region of interest" description="Disordered" evidence="1">
    <location>
        <begin position="1"/>
        <end position="68"/>
    </location>
</feature>
<organism evidence="2 3">
    <name type="scientific">Lentinus tigrinus ALCF2SS1-6</name>
    <dbReference type="NCBI Taxonomy" id="1328759"/>
    <lineage>
        <taxon>Eukaryota</taxon>
        <taxon>Fungi</taxon>
        <taxon>Dikarya</taxon>
        <taxon>Basidiomycota</taxon>
        <taxon>Agaricomycotina</taxon>
        <taxon>Agaricomycetes</taxon>
        <taxon>Polyporales</taxon>
        <taxon>Polyporaceae</taxon>
        <taxon>Lentinus</taxon>
    </lineage>
</organism>
<keyword evidence="3" id="KW-1185">Reference proteome</keyword>